<name>S8E2B3_FOMSC</name>
<evidence type="ECO:0000313" key="3">
    <source>
        <dbReference type="Proteomes" id="UP000015241"/>
    </source>
</evidence>
<dbReference type="InParanoid" id="S8E2B3"/>
<gene>
    <name evidence="2" type="ORF">FOMPIDRAFT_100351</name>
</gene>
<organism evidence="2 3">
    <name type="scientific">Fomitopsis schrenkii</name>
    <name type="common">Brown rot fungus</name>
    <dbReference type="NCBI Taxonomy" id="2126942"/>
    <lineage>
        <taxon>Eukaryota</taxon>
        <taxon>Fungi</taxon>
        <taxon>Dikarya</taxon>
        <taxon>Basidiomycota</taxon>
        <taxon>Agaricomycotina</taxon>
        <taxon>Agaricomycetes</taxon>
        <taxon>Polyporales</taxon>
        <taxon>Fomitopsis</taxon>
    </lineage>
</organism>
<dbReference type="EMBL" id="KE504161">
    <property type="protein sequence ID" value="EPS98922.1"/>
    <property type="molecule type" value="Genomic_DNA"/>
</dbReference>
<dbReference type="STRING" id="743788.S8E2B3"/>
<proteinExistence type="predicted"/>
<feature type="region of interest" description="Disordered" evidence="1">
    <location>
        <begin position="394"/>
        <end position="419"/>
    </location>
</feature>
<dbReference type="OrthoDB" id="6359816at2759"/>
<dbReference type="HOGENOM" id="CLU_282552_0_0_1"/>
<protein>
    <recommendedName>
        <fullName evidence="4">BTB domain-containing protein</fullName>
    </recommendedName>
</protein>
<reference evidence="2 3" key="1">
    <citation type="journal article" date="2012" name="Science">
        <title>The Paleozoic origin of enzymatic lignin decomposition reconstructed from 31 fungal genomes.</title>
        <authorList>
            <person name="Floudas D."/>
            <person name="Binder M."/>
            <person name="Riley R."/>
            <person name="Barry K."/>
            <person name="Blanchette R.A."/>
            <person name="Henrissat B."/>
            <person name="Martinez A.T."/>
            <person name="Otillar R."/>
            <person name="Spatafora J.W."/>
            <person name="Yadav J.S."/>
            <person name="Aerts A."/>
            <person name="Benoit I."/>
            <person name="Boyd A."/>
            <person name="Carlson A."/>
            <person name="Copeland A."/>
            <person name="Coutinho P.M."/>
            <person name="de Vries R.P."/>
            <person name="Ferreira P."/>
            <person name="Findley K."/>
            <person name="Foster B."/>
            <person name="Gaskell J."/>
            <person name="Glotzer D."/>
            <person name="Gorecki P."/>
            <person name="Heitman J."/>
            <person name="Hesse C."/>
            <person name="Hori C."/>
            <person name="Igarashi K."/>
            <person name="Jurgens J.A."/>
            <person name="Kallen N."/>
            <person name="Kersten P."/>
            <person name="Kohler A."/>
            <person name="Kuees U."/>
            <person name="Kumar T.K.A."/>
            <person name="Kuo A."/>
            <person name="LaButti K."/>
            <person name="Larrondo L.F."/>
            <person name="Lindquist E."/>
            <person name="Ling A."/>
            <person name="Lombard V."/>
            <person name="Lucas S."/>
            <person name="Lundell T."/>
            <person name="Martin R."/>
            <person name="McLaughlin D.J."/>
            <person name="Morgenstern I."/>
            <person name="Morin E."/>
            <person name="Murat C."/>
            <person name="Nagy L.G."/>
            <person name="Nolan M."/>
            <person name="Ohm R.A."/>
            <person name="Patyshakuliyeva A."/>
            <person name="Rokas A."/>
            <person name="Ruiz-Duenas F.J."/>
            <person name="Sabat G."/>
            <person name="Salamov A."/>
            <person name="Samejima M."/>
            <person name="Schmutz J."/>
            <person name="Slot J.C."/>
            <person name="St John F."/>
            <person name="Stenlid J."/>
            <person name="Sun H."/>
            <person name="Sun S."/>
            <person name="Syed K."/>
            <person name="Tsang A."/>
            <person name="Wiebenga A."/>
            <person name="Young D."/>
            <person name="Pisabarro A."/>
            <person name="Eastwood D.C."/>
            <person name="Martin F."/>
            <person name="Cullen D."/>
            <person name="Grigoriev I.V."/>
            <person name="Hibbett D.S."/>
        </authorList>
    </citation>
    <scope>NUCLEOTIDE SEQUENCE</scope>
    <source>
        <strain evidence="3">FP-58527</strain>
    </source>
</reference>
<keyword evidence="3" id="KW-1185">Reference proteome</keyword>
<evidence type="ECO:0008006" key="4">
    <source>
        <dbReference type="Google" id="ProtNLM"/>
    </source>
</evidence>
<feature type="region of interest" description="Disordered" evidence="1">
    <location>
        <begin position="250"/>
        <end position="270"/>
    </location>
</feature>
<accession>S8E2B3</accession>
<sequence length="1105" mass="122335">MAVPFMKAQFDYDFTLRFRIDNLREYFHRDATQSPPPLRTTWQFGPGWYFVWVPQCPNGEDCLSCFLAVEKDGYPAQIKWNLRGTSSQGTKEYFNLHLEHTFHRETRPQFKTALGRPALWRSQWDRFDTLRAENTLYITATVRAPITYFPSLGVQVSHLANMGNLRCLDMSHRAVTTGSGQPCDVRFAFSSPQGVSPTTQYLYAYGDDIKRTCLRLAECLNNPVQAREIVPGLFGEDSAGLEGAKTHTTAIRDAARRPDGDVDSDAEDDNKPTLVAVARVVPVTSGSTALQVPGHRSARVSESITPQSDGHGSDLKDKLSLGPQSAEEDFEWVLEGSPDLKSKSFNDCAYKTPSIYPPPVSTSEPGVADALSSIVRNTPAKLNVVDDIAPVKVHQRTDDTSPTSPLSTNASPQVQGNEGLLPAAAPNTDMSLTTQPYEKCTLAVTGASPATWEALLFYLSTGTIIFAPLRSRGEASRKQYIADYKARNPRRPAPCSCKSIYRLARMLDMADLRTLALNDLRAQLSQGNILSEVFTDFTAQYDEVKDLELYMLKAHWPQLKSTVDLAELLQKVVRCNVLHASAIMGALCAHAARCFLKMKVVPSEIEGYYDITVRFRIEDVQKYVAHDGSQGSPERQRTENFGPGWYFEWYTVTENDKASLGFYFHTGPRGYPEPITWAVVAKSLDDNKKHFEYAMMAHTFTAESNGLDLDYQNPTRGVASELFGTGGGRTIHAVPGATARDGPEEMDDDVDSDFEEPDSVWPFPLRKGNPKRRKSLSKGLALLERITHSDSEPSASPKGSKDELPDISAVDPSEAVLSRLVGEETSTHSGVPQLQANTSAQNDVVSSCVSEEGATSPLEDSDWVLEDMITTDGDTDFNNFGANHCAESKSPPSLLWSLSDGVLEMDDAMLSSIHTRVGEAKQDVACQTDPPPPVLVPKHTTSSLLSSLVTPPPSHCMPAVEITAASATWEAFLFYLYTGVIVFAPLRSRGETVRKDFINAYKMKNPHRPTPCSCKSMYKVAQMLDMHDLRALALRELETQLAKDNIVAEVFSRFTSQHDDVRKLEVRVLREHWAELKATVEMSDILKKVVRCNMTHATAIIGALW</sequence>
<feature type="region of interest" description="Disordered" evidence="1">
    <location>
        <begin position="736"/>
        <end position="808"/>
    </location>
</feature>
<feature type="region of interest" description="Disordered" evidence="1">
    <location>
        <begin position="287"/>
        <end position="323"/>
    </location>
</feature>
<evidence type="ECO:0000313" key="2">
    <source>
        <dbReference type="EMBL" id="EPS98922.1"/>
    </source>
</evidence>
<feature type="compositionally biased region" description="Polar residues" evidence="1">
    <location>
        <begin position="300"/>
        <end position="310"/>
    </location>
</feature>
<feature type="compositionally biased region" description="Acidic residues" evidence="1">
    <location>
        <begin position="744"/>
        <end position="758"/>
    </location>
</feature>
<dbReference type="AlphaFoldDB" id="S8E2B3"/>
<evidence type="ECO:0000256" key="1">
    <source>
        <dbReference type="SAM" id="MobiDB-lite"/>
    </source>
</evidence>
<dbReference type="Proteomes" id="UP000015241">
    <property type="component" value="Unassembled WGS sequence"/>
</dbReference>